<feature type="transmembrane region" description="Helical" evidence="6">
    <location>
        <begin position="340"/>
        <end position="360"/>
    </location>
</feature>
<dbReference type="PANTHER" id="PTHR23508:SF10">
    <property type="entry name" value="CARBOXYLIC ACID TRANSPORTER PROTEIN HOMOLOG"/>
    <property type="match status" value="1"/>
</dbReference>
<dbReference type="AlphaFoldDB" id="A0A9N9AYJ9"/>
<feature type="transmembrane region" description="Helical" evidence="6">
    <location>
        <begin position="47"/>
        <end position="73"/>
    </location>
</feature>
<name>A0A9N9AYJ9_9GLOM</name>
<feature type="transmembrane region" description="Helical" evidence="6">
    <location>
        <begin position="140"/>
        <end position="162"/>
    </location>
</feature>
<dbReference type="CDD" id="cd17316">
    <property type="entry name" value="MFS_SV2_like"/>
    <property type="match status" value="1"/>
</dbReference>
<sequence>MSSQDQEKKNKERIEIEDANQEVRDSSEVQKPVHPWKLLKSLNRTQYITFIAAFLGWTLDAFDFFIVSFALPYIANEFNKKPSEIASSITVTLMLRPVGALIFGQLADRYGRKYPLMFDILLYSVVELASGFSPNFEVFIILRGIFGIAMGGEWGLGAALAMEVLPPEARILQQGYATGYLIAAVFYYIVIVNLGWRAMFWIGSFPAFIIILFRFFVPESPMWERQHANEKASGKNWWTEVKSVFTCHWIRIIHTVCLMACFNFISHGTQDLYPTFLKTQLHLSAGEITLTLVIANIGAIIGGTLFGFYSQYWGRRRAIVIAAFLAGCFLPLFVLPRNRWVLSFGAFMVYFFVQGAWGVVPAHLNELSPPDFRGTFPGLTYQLGNLIAASSSQIEASLGEKFPQNGEPDYGLTQAIFVACALVLLIFFVSIGKEAKGIDLSAETFHERETDVDPTGETQVGLSKEVQIEKAKADPLGVTQVDLSEVQAEKAKEVDPKEEALAIEKTHVDS</sequence>
<evidence type="ECO:0000259" key="7">
    <source>
        <dbReference type="PROSITE" id="PS50850"/>
    </source>
</evidence>
<dbReference type="Gene3D" id="1.20.1250.20">
    <property type="entry name" value="MFS general substrate transporter like domains"/>
    <property type="match status" value="2"/>
</dbReference>
<proteinExistence type="predicted"/>
<feature type="region of interest" description="Disordered" evidence="5">
    <location>
        <begin position="1"/>
        <end position="28"/>
    </location>
</feature>
<dbReference type="InterPro" id="IPR036259">
    <property type="entry name" value="MFS_trans_sf"/>
</dbReference>
<dbReference type="GO" id="GO:0046943">
    <property type="term" value="F:carboxylic acid transmembrane transporter activity"/>
    <property type="evidence" value="ECO:0007669"/>
    <property type="project" value="TreeGrafter"/>
</dbReference>
<feature type="transmembrane region" description="Helical" evidence="6">
    <location>
        <begin position="318"/>
        <end position="335"/>
    </location>
</feature>
<evidence type="ECO:0000256" key="2">
    <source>
        <dbReference type="ARBA" id="ARBA00022692"/>
    </source>
</evidence>
<feature type="transmembrane region" description="Helical" evidence="6">
    <location>
        <begin position="198"/>
        <end position="217"/>
    </location>
</feature>
<feature type="transmembrane region" description="Helical" evidence="6">
    <location>
        <begin position="288"/>
        <end position="312"/>
    </location>
</feature>
<dbReference type="InterPro" id="IPR020846">
    <property type="entry name" value="MFS_dom"/>
</dbReference>
<evidence type="ECO:0000256" key="3">
    <source>
        <dbReference type="ARBA" id="ARBA00022989"/>
    </source>
</evidence>
<dbReference type="Proteomes" id="UP000789342">
    <property type="component" value="Unassembled WGS sequence"/>
</dbReference>
<dbReference type="EMBL" id="CAJVPV010003211">
    <property type="protein sequence ID" value="CAG8546288.1"/>
    <property type="molecule type" value="Genomic_DNA"/>
</dbReference>
<dbReference type="Pfam" id="PF07690">
    <property type="entry name" value="MFS_1"/>
    <property type="match status" value="1"/>
</dbReference>
<dbReference type="PROSITE" id="PS50850">
    <property type="entry name" value="MFS"/>
    <property type="match status" value="1"/>
</dbReference>
<dbReference type="PANTHER" id="PTHR23508">
    <property type="entry name" value="CARBOXYLIC ACID TRANSPORTER PROTEIN HOMOLOG"/>
    <property type="match status" value="1"/>
</dbReference>
<evidence type="ECO:0000256" key="6">
    <source>
        <dbReference type="SAM" id="Phobius"/>
    </source>
</evidence>
<dbReference type="InterPro" id="IPR011701">
    <property type="entry name" value="MFS"/>
</dbReference>
<gene>
    <name evidence="8" type="ORF">AMORRO_LOCUS5364</name>
</gene>
<feature type="domain" description="Major facilitator superfamily (MFS) profile" evidence="7">
    <location>
        <begin position="49"/>
        <end position="436"/>
    </location>
</feature>
<dbReference type="GO" id="GO:0005886">
    <property type="term" value="C:plasma membrane"/>
    <property type="evidence" value="ECO:0007669"/>
    <property type="project" value="TreeGrafter"/>
</dbReference>
<protein>
    <submittedName>
        <fullName evidence="8">15481_t:CDS:1</fullName>
    </submittedName>
</protein>
<evidence type="ECO:0000313" key="9">
    <source>
        <dbReference type="Proteomes" id="UP000789342"/>
    </source>
</evidence>
<dbReference type="PROSITE" id="PS00217">
    <property type="entry name" value="SUGAR_TRANSPORT_2"/>
    <property type="match status" value="1"/>
</dbReference>
<dbReference type="OrthoDB" id="5296287at2759"/>
<keyword evidence="9" id="KW-1185">Reference proteome</keyword>
<feature type="transmembrane region" description="Helical" evidence="6">
    <location>
        <begin position="85"/>
        <end position="104"/>
    </location>
</feature>
<keyword evidence="3 6" id="KW-1133">Transmembrane helix</keyword>
<keyword evidence="4 6" id="KW-0472">Membrane</keyword>
<comment type="caution">
    <text evidence="8">The sequence shown here is derived from an EMBL/GenBank/DDBJ whole genome shotgun (WGS) entry which is preliminary data.</text>
</comment>
<evidence type="ECO:0000256" key="5">
    <source>
        <dbReference type="SAM" id="MobiDB-lite"/>
    </source>
</evidence>
<evidence type="ECO:0000256" key="4">
    <source>
        <dbReference type="ARBA" id="ARBA00023136"/>
    </source>
</evidence>
<reference evidence="8" key="1">
    <citation type="submission" date="2021-06" db="EMBL/GenBank/DDBJ databases">
        <authorList>
            <person name="Kallberg Y."/>
            <person name="Tangrot J."/>
            <person name="Rosling A."/>
        </authorList>
    </citation>
    <scope>NUCLEOTIDE SEQUENCE</scope>
    <source>
        <strain evidence="8">CL551</strain>
    </source>
</reference>
<accession>A0A9N9AYJ9</accession>
<evidence type="ECO:0000256" key="1">
    <source>
        <dbReference type="ARBA" id="ARBA00004141"/>
    </source>
</evidence>
<feature type="transmembrane region" description="Helical" evidence="6">
    <location>
        <begin position="174"/>
        <end position="192"/>
    </location>
</feature>
<dbReference type="SUPFAM" id="SSF103473">
    <property type="entry name" value="MFS general substrate transporter"/>
    <property type="match status" value="1"/>
</dbReference>
<evidence type="ECO:0000313" key="8">
    <source>
        <dbReference type="EMBL" id="CAG8546288.1"/>
    </source>
</evidence>
<comment type="subcellular location">
    <subcellularLocation>
        <location evidence="1">Membrane</location>
        <topology evidence="1">Multi-pass membrane protein</topology>
    </subcellularLocation>
</comment>
<dbReference type="InterPro" id="IPR005829">
    <property type="entry name" value="Sugar_transporter_CS"/>
</dbReference>
<feature type="transmembrane region" description="Helical" evidence="6">
    <location>
        <begin position="411"/>
        <end position="431"/>
    </location>
</feature>
<organism evidence="8 9">
    <name type="scientific">Acaulospora morrowiae</name>
    <dbReference type="NCBI Taxonomy" id="94023"/>
    <lineage>
        <taxon>Eukaryota</taxon>
        <taxon>Fungi</taxon>
        <taxon>Fungi incertae sedis</taxon>
        <taxon>Mucoromycota</taxon>
        <taxon>Glomeromycotina</taxon>
        <taxon>Glomeromycetes</taxon>
        <taxon>Diversisporales</taxon>
        <taxon>Acaulosporaceae</taxon>
        <taxon>Acaulospora</taxon>
    </lineage>
</organism>
<keyword evidence="2 6" id="KW-0812">Transmembrane</keyword>